<gene>
    <name evidence="2" type="ORF">XA68_15600</name>
</gene>
<protein>
    <submittedName>
        <fullName evidence="2">Uncharacterized protein</fullName>
    </submittedName>
</protein>
<reference evidence="2 3" key="1">
    <citation type="journal article" date="2015" name="BMC Genomics">
        <title>Gene expression during zombie ant biting behavior reflects the complexity underlying fungal parasitic behavioral manipulation.</title>
        <authorList>
            <person name="de Bekker C."/>
            <person name="Ohm R.A."/>
            <person name="Loreto R.G."/>
            <person name="Sebastian A."/>
            <person name="Albert I."/>
            <person name="Merrow M."/>
            <person name="Brachmann A."/>
            <person name="Hughes D.P."/>
        </authorList>
    </citation>
    <scope>NUCLEOTIDE SEQUENCE [LARGE SCALE GENOMIC DNA]</scope>
    <source>
        <strain evidence="2 3">SC16a</strain>
    </source>
</reference>
<evidence type="ECO:0000256" key="1">
    <source>
        <dbReference type="SAM" id="MobiDB-lite"/>
    </source>
</evidence>
<keyword evidence="3" id="KW-1185">Reference proteome</keyword>
<name>A0A2A9P6S6_OPHUN</name>
<evidence type="ECO:0000313" key="2">
    <source>
        <dbReference type="EMBL" id="PFH57028.1"/>
    </source>
</evidence>
<accession>A0A2A9P6S6</accession>
<proteinExistence type="predicted"/>
<feature type="compositionally biased region" description="Basic and acidic residues" evidence="1">
    <location>
        <begin position="30"/>
        <end position="43"/>
    </location>
</feature>
<comment type="caution">
    <text evidence="2">The sequence shown here is derived from an EMBL/GenBank/DDBJ whole genome shotgun (WGS) entry which is preliminary data.</text>
</comment>
<feature type="region of interest" description="Disordered" evidence="1">
    <location>
        <begin position="1"/>
        <end position="49"/>
    </location>
</feature>
<dbReference type="Proteomes" id="UP000037136">
    <property type="component" value="Unassembled WGS sequence"/>
</dbReference>
<dbReference type="AlphaFoldDB" id="A0A2A9P6S6"/>
<reference evidence="2 3" key="2">
    <citation type="journal article" date="2017" name="Sci. Rep.">
        <title>Ant-infecting Ophiocordyceps genomes reveal a high diversity of potential behavioral manipulation genes and a possible major role for enterotoxins.</title>
        <authorList>
            <person name="de Bekker C."/>
            <person name="Ohm R.A."/>
            <person name="Evans H.C."/>
            <person name="Brachmann A."/>
            <person name="Hughes D.P."/>
        </authorList>
    </citation>
    <scope>NUCLEOTIDE SEQUENCE [LARGE SCALE GENOMIC DNA]</scope>
    <source>
        <strain evidence="2 3">SC16a</strain>
    </source>
</reference>
<organism evidence="2 3">
    <name type="scientific">Ophiocordyceps unilateralis</name>
    <name type="common">Zombie-ant fungus</name>
    <name type="synonym">Torrubia unilateralis</name>
    <dbReference type="NCBI Taxonomy" id="268505"/>
    <lineage>
        <taxon>Eukaryota</taxon>
        <taxon>Fungi</taxon>
        <taxon>Dikarya</taxon>
        <taxon>Ascomycota</taxon>
        <taxon>Pezizomycotina</taxon>
        <taxon>Sordariomycetes</taxon>
        <taxon>Hypocreomycetidae</taxon>
        <taxon>Hypocreales</taxon>
        <taxon>Ophiocordycipitaceae</taxon>
        <taxon>Ophiocordyceps</taxon>
    </lineage>
</organism>
<sequence length="81" mass="9051">MAEPWQETGPGSSHVRKTHDDDDDDDDVDGHDGHDDHHDKDMSKSLVPPLRRLDTDDWLALDGLFVNKGREPSGCVAVDIF</sequence>
<evidence type="ECO:0000313" key="3">
    <source>
        <dbReference type="Proteomes" id="UP000037136"/>
    </source>
</evidence>
<dbReference type="EMBL" id="LAZP02000467">
    <property type="protein sequence ID" value="PFH57028.1"/>
    <property type="molecule type" value="Genomic_DNA"/>
</dbReference>